<dbReference type="NCBIfam" id="TIGR00236">
    <property type="entry name" value="wecB"/>
    <property type="match status" value="1"/>
</dbReference>
<evidence type="ECO:0000259" key="5">
    <source>
        <dbReference type="Pfam" id="PF02350"/>
    </source>
</evidence>
<evidence type="ECO:0000256" key="1">
    <source>
        <dbReference type="ARBA" id="ARBA00023235"/>
    </source>
</evidence>
<dbReference type="InterPro" id="IPR003331">
    <property type="entry name" value="UDP_GlcNAc_Epimerase_2_dom"/>
</dbReference>
<dbReference type="SUPFAM" id="SSF53756">
    <property type="entry name" value="UDP-Glycosyltransferase/glycogen phosphorylase"/>
    <property type="match status" value="1"/>
</dbReference>
<protein>
    <recommendedName>
        <fullName evidence="3">UDP-N-acetylglucosamine 2-epimerase (non-hydrolyzing)</fullName>
        <ecNumber evidence="3">5.1.3.14</ecNumber>
    </recommendedName>
</protein>
<evidence type="ECO:0000256" key="3">
    <source>
        <dbReference type="ARBA" id="ARBA00038858"/>
    </source>
</evidence>
<comment type="similarity">
    <text evidence="2 4">Belongs to the UDP-N-acetylglucosamine 2-epimerase family.</text>
</comment>
<evidence type="ECO:0000256" key="2">
    <source>
        <dbReference type="ARBA" id="ARBA00038209"/>
    </source>
</evidence>
<dbReference type="GO" id="GO:0008761">
    <property type="term" value="F:UDP-N-acetylglucosamine 2-epimerase activity"/>
    <property type="evidence" value="ECO:0007669"/>
    <property type="project" value="UniProtKB-EC"/>
</dbReference>
<accession>A0A9X4KQQ0</accession>
<dbReference type="InterPro" id="IPR029767">
    <property type="entry name" value="WecB-like"/>
</dbReference>
<dbReference type="PANTHER" id="PTHR43174:SF2">
    <property type="entry name" value="UDP-N-ACETYLGLUCOSAMINE 2-EPIMERASE"/>
    <property type="match status" value="1"/>
</dbReference>
<name>A0A9X4KQQ0_9BACL</name>
<dbReference type="Pfam" id="PF02350">
    <property type="entry name" value="Epimerase_2"/>
    <property type="match status" value="1"/>
</dbReference>
<dbReference type="Proteomes" id="UP001153387">
    <property type="component" value="Unassembled WGS sequence"/>
</dbReference>
<dbReference type="EC" id="5.1.3.14" evidence="3"/>
<evidence type="ECO:0000313" key="6">
    <source>
        <dbReference type="EMBL" id="MDG0794477.1"/>
    </source>
</evidence>
<evidence type="ECO:0000256" key="4">
    <source>
        <dbReference type="RuleBase" id="RU003513"/>
    </source>
</evidence>
<comment type="caution">
    <text evidence="6">The sequence shown here is derived from an EMBL/GenBank/DDBJ whole genome shotgun (WGS) entry which is preliminary data.</text>
</comment>
<dbReference type="Gene3D" id="3.40.50.2000">
    <property type="entry name" value="Glycogen Phosphorylase B"/>
    <property type="match status" value="2"/>
</dbReference>
<organism evidence="6 7">
    <name type="scientific">Cohnella ginsengisoli</name>
    <dbReference type="NCBI Taxonomy" id="425004"/>
    <lineage>
        <taxon>Bacteria</taxon>
        <taxon>Bacillati</taxon>
        <taxon>Bacillota</taxon>
        <taxon>Bacilli</taxon>
        <taxon>Bacillales</taxon>
        <taxon>Paenibacillaceae</taxon>
        <taxon>Cohnella</taxon>
    </lineage>
</organism>
<sequence length="373" mass="41607">MSIFGVRPEAIKMAPLVLELQKYPGLIESTVCVTAQHRQMLDQVLDIFDIRPDYDMNVMQVGQTLNEITIRVLQGLEPILAEAKPDMVLVHGDTLTSFLASYAAFLQQIQIGHVEAGLRTWNKLSPYPEEMNRQLTGVLADAHFAPTQWSAGNLRKESKPEDRIYVTGNTVTDVFQYTVKPDFSHPVLDWAKGKRLVLMTAHRRENQGEPHRHIFSAVRKLAETHEDIAIVYPVHPNPAVKGPAEEILGGHPRIRLIDPLDVVELHNFYKHTYLILTDSGGLQEEAPSYGVPVLVLRDTTERPEGVGAGTLELVGTDEHLIFDRASALLTDPALYERMSHAANPYGDGQASKRIAQAILHHFGRGERPSAFEG</sequence>
<evidence type="ECO:0000313" key="7">
    <source>
        <dbReference type="Proteomes" id="UP001153387"/>
    </source>
</evidence>
<keyword evidence="1 4" id="KW-0413">Isomerase</keyword>
<proteinExistence type="inferred from homology"/>
<dbReference type="CDD" id="cd03786">
    <property type="entry name" value="GTB_UDP-GlcNAc_2-Epimerase"/>
    <property type="match status" value="1"/>
</dbReference>
<keyword evidence="7" id="KW-1185">Reference proteome</keyword>
<gene>
    <name evidence="6" type="primary">wecB</name>
    <name evidence="6" type="ORF">OMP38_29315</name>
</gene>
<reference evidence="6 7" key="1">
    <citation type="submission" date="2022-10" db="EMBL/GenBank/DDBJ databases">
        <title>Comparative genomic analysis of Cohnella hashimotonis sp. nov., isolated from the International Space Station.</title>
        <authorList>
            <person name="Simpson A."/>
            <person name="Venkateswaran K."/>
        </authorList>
    </citation>
    <scope>NUCLEOTIDE SEQUENCE [LARGE SCALE GENOMIC DNA]</scope>
    <source>
        <strain evidence="6 7">DSM 18997</strain>
    </source>
</reference>
<dbReference type="PANTHER" id="PTHR43174">
    <property type="entry name" value="UDP-N-ACETYLGLUCOSAMINE 2-EPIMERASE"/>
    <property type="match status" value="1"/>
</dbReference>
<feature type="domain" description="UDP-N-acetylglucosamine 2-epimerase" evidence="5">
    <location>
        <begin position="27"/>
        <end position="358"/>
    </location>
</feature>
<dbReference type="EMBL" id="JAPDHZ010000006">
    <property type="protein sequence ID" value="MDG0794477.1"/>
    <property type="molecule type" value="Genomic_DNA"/>
</dbReference>
<dbReference type="AlphaFoldDB" id="A0A9X4KQQ0"/>